<dbReference type="InterPro" id="IPR051792">
    <property type="entry name" value="GGT_bact"/>
</dbReference>
<accession>A0A6N3ETF1</accession>
<evidence type="ECO:0000256" key="1">
    <source>
        <dbReference type="ARBA" id="ARBA00009381"/>
    </source>
</evidence>
<dbReference type="EMBL" id="CACRUE010000039">
    <property type="protein sequence ID" value="VYU43004.1"/>
    <property type="molecule type" value="Genomic_DNA"/>
</dbReference>
<name>A0A6N3ETF1_9FIRM</name>
<keyword evidence="6" id="KW-0012">Acyltransferase</keyword>
<keyword evidence="7" id="KW-1185">Reference proteome</keyword>
<dbReference type="InterPro" id="IPR029055">
    <property type="entry name" value="Ntn_hydrolases_N"/>
</dbReference>
<reference evidence="5 7" key="2">
    <citation type="submission" date="2021-10" db="EMBL/GenBank/DDBJ databases">
        <title>Collection of gut derived symbiotic bacterial strains cultured from healthy donors.</title>
        <authorList>
            <person name="Lin H."/>
            <person name="Littmann E."/>
            <person name="Claire K."/>
            <person name="Pamer E."/>
        </authorList>
    </citation>
    <scope>NUCLEOTIDE SEQUENCE [LARGE SCALE GENOMIC DNA]</scope>
    <source>
        <strain evidence="5 7">MSK.17.68</strain>
    </source>
</reference>
<gene>
    <name evidence="6" type="primary">capD_2</name>
    <name evidence="6" type="ORF">IBLFYP30_02651</name>
    <name evidence="5" type="ORF">LIP50_09885</name>
</gene>
<dbReference type="EMBL" id="JAJBMB010000009">
    <property type="protein sequence ID" value="MCB5446511.1"/>
    <property type="molecule type" value="Genomic_DNA"/>
</dbReference>
<evidence type="ECO:0000313" key="7">
    <source>
        <dbReference type="Proteomes" id="UP001299409"/>
    </source>
</evidence>
<evidence type="ECO:0000256" key="4">
    <source>
        <dbReference type="ARBA" id="ARBA00023145"/>
    </source>
</evidence>
<dbReference type="Gene3D" id="1.10.246.230">
    <property type="match status" value="1"/>
</dbReference>
<keyword evidence="3" id="KW-0378">Hydrolase</keyword>
<dbReference type="Gene3D" id="3.60.20.40">
    <property type="match status" value="1"/>
</dbReference>
<sequence>MIKKIATVLAVVVLCLSLVFYDNIVALFNTSVNKTLGRDVTSGYGVSSSNELAVEVGMKVLKDGGNAVDAAAAISYVLGVVEPYGSGIGGGGAMLVYLPDSKDYKFYNYRETAPITSETMKSTIGVPGFVKGIEQVQKEHGKLKMSDLLEPAIEYARDGFEMNQNLYNRLSVYKGYTDLSQMTQFFDDDGEPRPVGENIVQPELAETLTEIQKNGSDAFYSGSIADKLVASASGLKKEDLASYKIEEQKPVTGTFNGYDIVTAPAPFSGITLLQILNMIEYVDLPSYDEDPAKYLEEMSKITNIAYTSRQANISDPNFNTESKNYNKLTTAKYAKYLYNKNEVSDIEDMESEDTTAFVVTDSSGMIVSCTNTLGDFFGSQLSVGGFFLNDASTHFNQNEYSINSYEAGKRSRTFIAPSIISKGDEFVMGISTPGGNVIPQALAQVINWNLREGVDLQKSVDKPRFVFRGKEIYSEEDISNDIKQKVAGENKKYSIIYYDSNVMYGSIQAITKHKDLGIKGAADARRRGTYQVKY</sequence>
<evidence type="ECO:0000313" key="5">
    <source>
        <dbReference type="EMBL" id="MCB5446511.1"/>
    </source>
</evidence>
<dbReference type="PANTHER" id="PTHR43199:SF1">
    <property type="entry name" value="GLUTATHIONE HYDROLASE PROENZYME"/>
    <property type="match status" value="1"/>
</dbReference>
<proteinExistence type="inferred from homology"/>
<evidence type="ECO:0000256" key="3">
    <source>
        <dbReference type="ARBA" id="ARBA00022801"/>
    </source>
</evidence>
<dbReference type="Pfam" id="PF01019">
    <property type="entry name" value="G_glu_transpept"/>
    <property type="match status" value="1"/>
</dbReference>
<dbReference type="Proteomes" id="UP001299409">
    <property type="component" value="Unassembled WGS sequence"/>
</dbReference>
<organism evidence="6">
    <name type="scientific">Intestinibacter bartlettii</name>
    <dbReference type="NCBI Taxonomy" id="261299"/>
    <lineage>
        <taxon>Bacteria</taxon>
        <taxon>Bacillati</taxon>
        <taxon>Bacillota</taxon>
        <taxon>Clostridia</taxon>
        <taxon>Peptostreptococcales</taxon>
        <taxon>Peptostreptococcaceae</taxon>
        <taxon>Intestinibacter</taxon>
    </lineage>
</organism>
<evidence type="ECO:0000313" key="6">
    <source>
        <dbReference type="EMBL" id="VYU43004.1"/>
    </source>
</evidence>
<dbReference type="GO" id="GO:0103068">
    <property type="term" value="F:leukotriene C4 gamma-glutamyl transferase activity"/>
    <property type="evidence" value="ECO:0007669"/>
    <property type="project" value="UniProtKB-EC"/>
</dbReference>
<reference evidence="6" key="1">
    <citation type="submission" date="2019-11" db="EMBL/GenBank/DDBJ databases">
        <authorList>
            <person name="Feng L."/>
        </authorList>
    </citation>
    <scope>NUCLEOTIDE SEQUENCE</scope>
    <source>
        <strain evidence="6">IbartlettiiLFYP30</strain>
    </source>
</reference>
<evidence type="ECO:0000256" key="2">
    <source>
        <dbReference type="ARBA" id="ARBA00022679"/>
    </source>
</evidence>
<dbReference type="PRINTS" id="PR01210">
    <property type="entry name" value="GGTRANSPTASE"/>
</dbReference>
<dbReference type="PANTHER" id="PTHR43199">
    <property type="entry name" value="GLUTATHIONE HYDROLASE"/>
    <property type="match status" value="1"/>
</dbReference>
<dbReference type="AlphaFoldDB" id="A0A6N3ETF1"/>
<dbReference type="InterPro" id="IPR043137">
    <property type="entry name" value="GGT_ssub_C"/>
</dbReference>
<dbReference type="SUPFAM" id="SSF56235">
    <property type="entry name" value="N-terminal nucleophile aminohydrolases (Ntn hydrolases)"/>
    <property type="match status" value="1"/>
</dbReference>
<comment type="similarity">
    <text evidence="1">Belongs to the gamma-glutamyltransferase family.</text>
</comment>
<protein>
    <submittedName>
        <fullName evidence="6">Capsule biosynthesis protein CapD</fullName>
        <ecNumber evidence="6">2.3.2.-</ecNumber>
    </submittedName>
    <submittedName>
        <fullName evidence="5">Gamma-glutamyltransferase</fullName>
        <ecNumber evidence="5">2.3.2.2</ecNumber>
    </submittedName>
</protein>
<dbReference type="RefSeq" id="WP_055087450.1">
    <property type="nucleotide sequence ID" value="NZ_BAABXU010000001.1"/>
</dbReference>
<keyword evidence="2 6" id="KW-0808">Transferase</keyword>
<keyword evidence="4" id="KW-0865">Zymogen</keyword>
<dbReference type="EC" id="2.3.2.-" evidence="6"/>
<dbReference type="GO" id="GO:0016787">
    <property type="term" value="F:hydrolase activity"/>
    <property type="evidence" value="ECO:0007669"/>
    <property type="project" value="UniProtKB-KW"/>
</dbReference>
<dbReference type="EC" id="2.3.2.2" evidence="5"/>